<organism evidence="15 16">
    <name type="scientific">Pneumocystis wakefieldiae</name>
    <dbReference type="NCBI Taxonomy" id="38082"/>
    <lineage>
        <taxon>Eukaryota</taxon>
        <taxon>Fungi</taxon>
        <taxon>Dikarya</taxon>
        <taxon>Ascomycota</taxon>
        <taxon>Taphrinomycotina</taxon>
        <taxon>Pneumocystomycetes</taxon>
        <taxon>Pneumocystaceae</taxon>
        <taxon>Pneumocystis</taxon>
    </lineage>
</organism>
<evidence type="ECO:0000313" key="15">
    <source>
        <dbReference type="EMBL" id="QSL66577.1"/>
    </source>
</evidence>
<keyword evidence="13" id="KW-1133">Transmembrane helix</keyword>
<dbReference type="EMBL" id="CP054544">
    <property type="protein sequence ID" value="QSL66577.1"/>
    <property type="molecule type" value="Genomic_DNA"/>
</dbReference>
<dbReference type="FunFam" id="1.50.10.20:FF:000006">
    <property type="entry name" value="Mannan endo-1,6-alpha-mannosidase"/>
    <property type="match status" value="1"/>
</dbReference>
<evidence type="ECO:0000256" key="5">
    <source>
        <dbReference type="ARBA" id="ARBA00010138"/>
    </source>
</evidence>
<keyword evidence="13" id="KW-0812">Transmembrane</keyword>
<evidence type="ECO:0000256" key="3">
    <source>
        <dbReference type="ARBA" id="ARBA00005209"/>
    </source>
</evidence>
<evidence type="ECO:0000313" key="16">
    <source>
        <dbReference type="Proteomes" id="UP000663699"/>
    </source>
</evidence>
<protein>
    <recommendedName>
        <fullName evidence="14">Glutamine amidotransferase type-2 domain-containing protein</fullName>
    </recommendedName>
</protein>
<dbReference type="InterPro" id="IPR005854">
    <property type="entry name" value="PurF"/>
</dbReference>
<name>A0A899GD97_9ASCO</name>
<accession>A0A899GD97</accession>
<reference evidence="15" key="1">
    <citation type="submission" date="2020-06" db="EMBL/GenBank/DDBJ databases">
        <title>Genomes of multiple members of Pneumocystis genus reveal paths to human pathogen Pneumocystis jirovecii.</title>
        <authorList>
            <person name="Cisse O.H."/>
            <person name="Ma L."/>
            <person name="Dekker J."/>
            <person name="Khil P."/>
            <person name="Jo J."/>
            <person name="Brenchley J."/>
            <person name="Blair R."/>
            <person name="Pahar B."/>
            <person name="Chabe M."/>
            <person name="Van Rompay K.A."/>
            <person name="Keesler R."/>
            <person name="Sukura A."/>
            <person name="Hirsch V."/>
            <person name="Kutty G."/>
            <person name="Liu Y."/>
            <person name="Peng L."/>
            <person name="Chen J."/>
            <person name="Song J."/>
            <person name="Weissenbacher-Lang C."/>
            <person name="Xu J."/>
            <person name="Upham N.S."/>
            <person name="Stajich J.E."/>
            <person name="Cuomo C.A."/>
            <person name="Cushion M.T."/>
            <person name="Kovacs J.A."/>
        </authorList>
    </citation>
    <scope>NUCLEOTIDE SEQUENCE</scope>
    <source>
        <strain evidence="15">2A</strain>
    </source>
</reference>
<dbReference type="SUPFAM" id="SSF56235">
    <property type="entry name" value="N-terminal nucleophile aminohydrolases (Ntn hydrolases)"/>
    <property type="match status" value="1"/>
</dbReference>
<dbReference type="InterPro" id="IPR008928">
    <property type="entry name" value="6-hairpin_glycosidase_sf"/>
</dbReference>
<evidence type="ECO:0000256" key="1">
    <source>
        <dbReference type="ARBA" id="ARBA00001452"/>
    </source>
</evidence>
<evidence type="ECO:0000256" key="4">
    <source>
        <dbReference type="ARBA" id="ARBA00009699"/>
    </source>
</evidence>
<evidence type="ECO:0000256" key="2">
    <source>
        <dbReference type="ARBA" id="ARBA00004308"/>
    </source>
</evidence>
<keyword evidence="16" id="KW-1185">Reference proteome</keyword>
<sequence length="946" mass="107686">MKLLILQFLDGLNILQHRGQDAAGIVTCGSQGRFYQCKGNGMVRDIFRDYQLQELYGSMAIAHAGSFANSEAQPFYVNSPYGIVFAHNGNLTNTEELHKYLDEIAHRHINTNSDSELLLNIFASYLSRFQKSRATYDDLFKALSSLYRHCQGGYACVAMIAGYGILGFRDPNGIRPLVFGERKSKYGKDYLFASESVALDQLGFTNYYDVRPGQAIFIEKNKTTEPQKHPIIRQVHEQLGYTPDIFEYVYFARPDTVMDGISVYRARLKMGRYLAETVKKKFGDDVANKIDVVVPVPDTSRNAALELAQTLNLNYKEGFIKNRYVGRTFIMPGQQIRKKCVRRKLNAQALEFNKKNVLIVDDSIVRGTTSKEIIQMAKDAGAKKVYFASCAPPIRYPHVYGIDLANRKDLIAYQRAEDEIAKEIGADEVIYQTLEDLYKSCQHNSLVSGFETSVFTGKYVTNIDEKYLDYLEKFQESNRTIHEHNEINRIMNSKKTVYILFKSIQNVIFFLFILRIPQINSINLDVNNPESIKEATSFLTESVMHYFSGTPGLFKGPVYWWQSGAAWNSLLDYSRYTGDKRWNKLIIEAILSQAGENRDLLPIQFRLSQGNDDQTFWAFTAMTAAEVNLQNPPPNEPQWLELVQAVFNEQVERWDDQNCRGGLRWQIFPYNLGYTYKNTVSNGAFFQLAARLARYTNNETYARWAEKAYIWMEDIKFINLTTYAVYDGAETPNCDPVIRVQWSYNNGLLMAGSAFMYDFTKDPKWKDRVYRYIFKAKKSFYRNGGILCEPACEFVKTCNQDQMSFKAYLSRFMGYTMNLMPDTITHILPLVKSSSIAAAGACSGPPSGHHCGMNWQDSDYDGWDSLGSQMSALETMLAILAPNAMKPLTSNTGGTSKADPNNVYRDRSLYFSNDIRPPTIADKVCAGFLTALVIIGALAFFAWLIV</sequence>
<dbReference type="OrthoDB" id="191723at2759"/>
<evidence type="ECO:0000256" key="11">
    <source>
        <dbReference type="ARBA" id="ARBA00023180"/>
    </source>
</evidence>
<keyword evidence="6" id="KW-0808">Transferase</keyword>
<gene>
    <name evidence="15" type="ORF">MERGE_000959</name>
</gene>
<evidence type="ECO:0000256" key="8">
    <source>
        <dbReference type="ARBA" id="ARBA00022755"/>
    </source>
</evidence>
<dbReference type="InterPro" id="IPR000836">
    <property type="entry name" value="PRTase_dom"/>
</dbReference>
<dbReference type="UniPathway" id="UPA00074">
    <property type="reaction ID" value="UER00124"/>
</dbReference>
<evidence type="ECO:0000256" key="13">
    <source>
        <dbReference type="SAM" id="Phobius"/>
    </source>
</evidence>
<dbReference type="InterPro" id="IPR005198">
    <property type="entry name" value="Glyco_hydro_76"/>
</dbReference>
<evidence type="ECO:0000256" key="6">
    <source>
        <dbReference type="ARBA" id="ARBA00022676"/>
    </source>
</evidence>
<dbReference type="AlphaFoldDB" id="A0A899GD97"/>
<comment type="subcellular location">
    <subcellularLocation>
        <location evidence="2">Endomembrane system</location>
    </subcellularLocation>
</comment>
<evidence type="ECO:0000256" key="7">
    <source>
        <dbReference type="ARBA" id="ARBA00022729"/>
    </source>
</evidence>
<dbReference type="InterPro" id="IPR029057">
    <property type="entry name" value="PRTase-like"/>
</dbReference>
<dbReference type="GO" id="GO:0008496">
    <property type="term" value="F:mannan endo-1,6-alpha-mannosidase activity"/>
    <property type="evidence" value="ECO:0007669"/>
    <property type="project" value="UniProtKB-EC"/>
</dbReference>
<dbReference type="InterPro" id="IPR014480">
    <property type="entry name" value="Mannan-1_6-alpha_mannosidase"/>
</dbReference>
<dbReference type="GO" id="GO:0004044">
    <property type="term" value="F:amidophosphoribosyltransferase activity"/>
    <property type="evidence" value="ECO:0007669"/>
    <property type="project" value="InterPro"/>
</dbReference>
<comment type="similarity">
    <text evidence="5">In the C-terminal section; belongs to the purine/pyrimidine phosphoribosyltransferase family.</text>
</comment>
<dbReference type="NCBIfam" id="TIGR01134">
    <property type="entry name" value="purF"/>
    <property type="match status" value="1"/>
</dbReference>
<keyword evidence="12" id="KW-0326">Glycosidase</keyword>
<proteinExistence type="inferred from homology"/>
<dbReference type="SUPFAM" id="SSF48208">
    <property type="entry name" value="Six-hairpin glycosidases"/>
    <property type="match status" value="1"/>
</dbReference>
<dbReference type="GO" id="GO:0016052">
    <property type="term" value="P:carbohydrate catabolic process"/>
    <property type="evidence" value="ECO:0007669"/>
    <property type="project" value="InterPro"/>
</dbReference>
<dbReference type="GO" id="GO:0009272">
    <property type="term" value="P:fungal-type cell wall biogenesis"/>
    <property type="evidence" value="ECO:0007669"/>
    <property type="project" value="TreeGrafter"/>
</dbReference>
<dbReference type="Pfam" id="PF03663">
    <property type="entry name" value="Glyco_hydro_76"/>
    <property type="match status" value="1"/>
</dbReference>
<keyword evidence="9" id="KW-0378">Hydrolase</keyword>
<comment type="pathway">
    <text evidence="3">Purine metabolism; IMP biosynthesis via de novo pathway; N(1)-(5-phospho-D-ribosyl)glycinamide from 5-phospho-alpha-D-ribose 1-diphosphate: step 1/2.</text>
</comment>
<dbReference type="Proteomes" id="UP000663699">
    <property type="component" value="Chromosome 13"/>
</dbReference>
<evidence type="ECO:0000256" key="9">
    <source>
        <dbReference type="ARBA" id="ARBA00022801"/>
    </source>
</evidence>
<keyword evidence="6" id="KW-0328">Glycosyltransferase</keyword>
<evidence type="ECO:0000259" key="14">
    <source>
        <dbReference type="PROSITE" id="PS51278"/>
    </source>
</evidence>
<dbReference type="GO" id="GO:0012505">
    <property type="term" value="C:endomembrane system"/>
    <property type="evidence" value="ECO:0007669"/>
    <property type="project" value="UniProtKB-SubCell"/>
</dbReference>
<dbReference type="PANTHER" id="PTHR12145">
    <property type="entry name" value="MANNAN ENDO-1,6-ALPHA-MANNOSIDASE DCW1"/>
    <property type="match status" value="1"/>
</dbReference>
<dbReference type="Gene3D" id="3.40.50.2020">
    <property type="match status" value="1"/>
</dbReference>
<comment type="similarity">
    <text evidence="4">Belongs to the glycosyl hydrolase 76 family.</text>
</comment>
<dbReference type="PANTHER" id="PTHR12145:SF36">
    <property type="entry name" value="MANNAN ENDO-1,6-ALPHA-MANNOSIDASE DCW1"/>
    <property type="match status" value="1"/>
</dbReference>
<dbReference type="SUPFAM" id="SSF53271">
    <property type="entry name" value="PRTase-like"/>
    <property type="match status" value="1"/>
</dbReference>
<evidence type="ECO:0000256" key="12">
    <source>
        <dbReference type="ARBA" id="ARBA00023295"/>
    </source>
</evidence>
<feature type="domain" description="Glutamine amidotransferase type-2" evidence="14">
    <location>
        <begin position="1"/>
        <end position="221"/>
    </location>
</feature>
<feature type="transmembrane region" description="Helical" evidence="13">
    <location>
        <begin position="924"/>
        <end position="945"/>
    </location>
</feature>
<dbReference type="HAMAP" id="MF_01931">
    <property type="entry name" value="PurF"/>
    <property type="match status" value="1"/>
</dbReference>
<keyword evidence="11" id="KW-0325">Glycoprotein</keyword>
<dbReference type="InterPro" id="IPR029055">
    <property type="entry name" value="Ntn_hydrolases_N"/>
</dbReference>
<dbReference type="InterPro" id="IPR017932">
    <property type="entry name" value="GATase_2_dom"/>
</dbReference>
<keyword evidence="7" id="KW-0732">Signal</keyword>
<dbReference type="Pfam" id="PF13537">
    <property type="entry name" value="GATase_7"/>
    <property type="match status" value="1"/>
</dbReference>
<dbReference type="GO" id="GO:0006189">
    <property type="term" value="P:'de novo' IMP biosynthetic process"/>
    <property type="evidence" value="ECO:0007669"/>
    <property type="project" value="UniProtKB-UniPathway"/>
</dbReference>
<dbReference type="Gene3D" id="3.60.20.10">
    <property type="entry name" value="Glutamine Phosphoribosylpyrophosphate, subunit 1, domain 1"/>
    <property type="match status" value="1"/>
</dbReference>
<evidence type="ECO:0000256" key="10">
    <source>
        <dbReference type="ARBA" id="ARBA00023136"/>
    </source>
</evidence>
<comment type="catalytic activity">
    <reaction evidence="1">
        <text>Random hydrolysis of (1-&gt;6)-alpha-D-mannosidic linkages in unbranched (1-&gt;6)-mannans.</text>
        <dbReference type="EC" id="3.2.1.101"/>
    </reaction>
</comment>
<keyword evidence="10 13" id="KW-0472">Membrane</keyword>
<dbReference type="Gene3D" id="1.50.10.20">
    <property type="match status" value="1"/>
</dbReference>
<dbReference type="PROSITE" id="PS51278">
    <property type="entry name" value="GATASE_TYPE_2"/>
    <property type="match status" value="1"/>
</dbReference>
<dbReference type="CDD" id="cd06223">
    <property type="entry name" value="PRTases_typeI"/>
    <property type="match status" value="1"/>
</dbReference>
<keyword evidence="8" id="KW-0658">Purine biosynthesis</keyword>
<dbReference type="GO" id="GO:0009113">
    <property type="term" value="P:purine nucleobase biosynthetic process"/>
    <property type="evidence" value="ECO:0007669"/>
    <property type="project" value="InterPro"/>
</dbReference>